<evidence type="ECO:0000313" key="10">
    <source>
        <dbReference type="EMBL" id="KPJ53671.1"/>
    </source>
</evidence>
<dbReference type="InterPro" id="IPR005844">
    <property type="entry name" value="A-D-PHexomutase_a/b/a-I"/>
</dbReference>
<dbReference type="SUPFAM" id="SSF53738">
    <property type="entry name" value="Phosphoglucomutase, first 3 domains"/>
    <property type="match status" value="3"/>
</dbReference>
<evidence type="ECO:0000256" key="5">
    <source>
        <dbReference type="ARBA" id="ARBA00022842"/>
    </source>
</evidence>
<evidence type="ECO:0000256" key="1">
    <source>
        <dbReference type="ARBA" id="ARBA00001946"/>
    </source>
</evidence>
<gene>
    <name evidence="10" type="ORF">AMJ39_03995</name>
</gene>
<dbReference type="Pfam" id="PF02879">
    <property type="entry name" value="PGM_PMM_II"/>
    <property type="match status" value="1"/>
</dbReference>
<accession>A0A0S7WU39</accession>
<evidence type="ECO:0008006" key="12">
    <source>
        <dbReference type="Google" id="ProtNLM"/>
    </source>
</evidence>
<evidence type="ECO:0000259" key="7">
    <source>
        <dbReference type="Pfam" id="PF02878"/>
    </source>
</evidence>
<dbReference type="STRING" id="1703770.AMJ39_03995"/>
<dbReference type="InterPro" id="IPR036900">
    <property type="entry name" value="A-D-PHexomutase_C_sf"/>
</dbReference>
<dbReference type="Gene3D" id="3.40.120.10">
    <property type="entry name" value="Alpha-D-Glucose-1,6-Bisphosphate, subunit A, domain 3"/>
    <property type="match status" value="3"/>
</dbReference>
<keyword evidence="5" id="KW-0460">Magnesium</keyword>
<dbReference type="InterPro" id="IPR016055">
    <property type="entry name" value="A-D-PHexomutase_a/b/a-I/II/III"/>
</dbReference>
<dbReference type="Pfam" id="PF02878">
    <property type="entry name" value="PGM_PMM_I"/>
    <property type="match status" value="1"/>
</dbReference>
<reference evidence="10 11" key="1">
    <citation type="journal article" date="2015" name="Microbiome">
        <title>Genomic resolution of linkages in carbon, nitrogen, and sulfur cycling among widespread estuary sediment bacteria.</title>
        <authorList>
            <person name="Baker B.J."/>
            <person name="Lazar C.S."/>
            <person name="Teske A.P."/>
            <person name="Dick G.J."/>
        </authorList>
    </citation>
    <scope>NUCLEOTIDE SEQUENCE [LARGE SCALE GENOMIC DNA]</scope>
    <source>
        <strain evidence="10">DG_24</strain>
    </source>
</reference>
<dbReference type="AlphaFoldDB" id="A0A0S7WU39"/>
<evidence type="ECO:0000256" key="6">
    <source>
        <dbReference type="ARBA" id="ARBA00023235"/>
    </source>
</evidence>
<evidence type="ECO:0000259" key="8">
    <source>
        <dbReference type="Pfam" id="PF02879"/>
    </source>
</evidence>
<dbReference type="GO" id="GO:0046872">
    <property type="term" value="F:metal ion binding"/>
    <property type="evidence" value="ECO:0007669"/>
    <property type="project" value="UniProtKB-KW"/>
</dbReference>
<proteinExistence type="inferred from homology"/>
<dbReference type="InterPro" id="IPR005845">
    <property type="entry name" value="A-D-PHexomutase_a/b/a-II"/>
</dbReference>
<protein>
    <recommendedName>
        <fullName evidence="12">Phosphoglucomutase</fullName>
    </recommendedName>
</protein>
<dbReference type="GO" id="GO:0016868">
    <property type="term" value="F:intramolecular phosphotransferase activity"/>
    <property type="evidence" value="ECO:0007669"/>
    <property type="project" value="InterPro"/>
</dbReference>
<dbReference type="Proteomes" id="UP000052008">
    <property type="component" value="Unassembled WGS sequence"/>
</dbReference>
<evidence type="ECO:0000259" key="9">
    <source>
        <dbReference type="Pfam" id="PF02880"/>
    </source>
</evidence>
<dbReference type="Pfam" id="PF02880">
    <property type="entry name" value="PGM_PMM_III"/>
    <property type="match status" value="1"/>
</dbReference>
<dbReference type="InterPro" id="IPR005846">
    <property type="entry name" value="A-D-PHexomutase_a/b/a-III"/>
</dbReference>
<dbReference type="CDD" id="cd03089">
    <property type="entry name" value="PMM_PGM"/>
    <property type="match status" value="1"/>
</dbReference>
<sequence length="520" mass="57559">MTEPTPGDRIEVRPEVTSNSSDYFTYAMIRPTGFREYDVRWRIIGDPPEINISGFVILGKAFGTYMRRRTANEDHALQALVGHDFRSYSQNVKNAFALGLLSSGVDIVDIGLVTTPALYFAQHHLDIPHGAMITASHNENGWTGIKLAHGLSMTFEPPEIGEFKDLVYSGRFAEGAGRLRAVRGILDAHIEDLISGIRVAHPLKVVVNTGNGTAGLVTPEAFRRAGFEVVEIHTNLDWDFPNYNPNPENIAFLQSIGEKVRAVGADLGVGIDGDGDRLGIVDDRGEEVFSDKIGVLTGQHLLPEVQSRGETATFVVDVKSTNLYEKILRPLGAEIIWEKTGHSYIKAAVRTNEATAGFERSGHMFFRPPYGRGYDDGTLAGLIFASLLSQKGIPLSRWVAELPRSYQSPNMQPHCSDETKRDVVASLRTAYEQEFAAGKQIAGALIKELITINGIRVRFTDDSWFLVRASSNTPTLVVLGESFTTRRRLYDMMNEVMARLRQFPEVGDFDQTLPPYPGED</sequence>
<comment type="cofactor">
    <cofactor evidence="1">
        <name>Mg(2+)</name>
        <dbReference type="ChEBI" id="CHEBI:18420"/>
    </cofactor>
</comment>
<evidence type="ECO:0000256" key="3">
    <source>
        <dbReference type="ARBA" id="ARBA00022553"/>
    </source>
</evidence>
<comment type="caution">
    <text evidence="10">The sequence shown here is derived from an EMBL/GenBank/DDBJ whole genome shotgun (WGS) entry which is preliminary data.</text>
</comment>
<organism evidence="10 11">
    <name type="scientific">candidate division TA06 bacterium DG_24</name>
    <dbReference type="NCBI Taxonomy" id="1703770"/>
    <lineage>
        <taxon>Bacteria</taxon>
        <taxon>Bacteria division TA06</taxon>
    </lineage>
</organism>
<evidence type="ECO:0000256" key="2">
    <source>
        <dbReference type="ARBA" id="ARBA00010231"/>
    </source>
</evidence>
<dbReference type="SUPFAM" id="SSF55957">
    <property type="entry name" value="Phosphoglucomutase, C-terminal domain"/>
    <property type="match status" value="1"/>
</dbReference>
<dbReference type="InterPro" id="IPR005841">
    <property type="entry name" value="Alpha-D-phosphohexomutase_SF"/>
</dbReference>
<dbReference type="Gene3D" id="3.30.310.50">
    <property type="entry name" value="Alpha-D-phosphohexomutase, C-terminal domain"/>
    <property type="match status" value="1"/>
</dbReference>
<evidence type="ECO:0000256" key="4">
    <source>
        <dbReference type="ARBA" id="ARBA00022723"/>
    </source>
</evidence>
<feature type="domain" description="Alpha-D-phosphohexomutase alpha/beta/alpha" evidence="7">
    <location>
        <begin position="33"/>
        <end position="158"/>
    </location>
</feature>
<feature type="domain" description="Alpha-D-phosphohexomutase alpha/beta/alpha" evidence="9">
    <location>
        <begin position="290"/>
        <end position="406"/>
    </location>
</feature>
<comment type="similarity">
    <text evidence="2">Belongs to the phosphohexose mutase family.</text>
</comment>
<keyword evidence="3" id="KW-0597">Phosphoprotein</keyword>
<dbReference type="PRINTS" id="PR00509">
    <property type="entry name" value="PGMPMM"/>
</dbReference>
<evidence type="ECO:0000313" key="11">
    <source>
        <dbReference type="Proteomes" id="UP000052008"/>
    </source>
</evidence>
<dbReference type="EMBL" id="LIZS01000015">
    <property type="protein sequence ID" value="KPJ53671.1"/>
    <property type="molecule type" value="Genomic_DNA"/>
</dbReference>
<name>A0A0S7WU39_UNCT6</name>
<dbReference type="GO" id="GO:0005975">
    <property type="term" value="P:carbohydrate metabolic process"/>
    <property type="evidence" value="ECO:0007669"/>
    <property type="project" value="InterPro"/>
</dbReference>
<feature type="domain" description="Alpha-D-phosphohexomutase alpha/beta/alpha" evidence="8">
    <location>
        <begin position="200"/>
        <end position="285"/>
    </location>
</feature>
<keyword evidence="4" id="KW-0479">Metal-binding</keyword>
<dbReference type="PANTHER" id="PTHR43771:SF2">
    <property type="entry name" value="PHOSPHOMANNOMUTASE_PHOSPHOGLUCOMUTASE"/>
    <property type="match status" value="1"/>
</dbReference>
<dbReference type="PANTHER" id="PTHR43771">
    <property type="entry name" value="PHOSPHOMANNOMUTASE"/>
    <property type="match status" value="1"/>
</dbReference>
<dbReference type="PATRIC" id="fig|1703770.3.peg.1619"/>
<keyword evidence="6" id="KW-0413">Isomerase</keyword>